<dbReference type="Proteomes" id="UP000215335">
    <property type="component" value="Unassembled WGS sequence"/>
</dbReference>
<keyword evidence="2" id="KW-1185">Reference proteome</keyword>
<dbReference type="AlphaFoldDB" id="A0A232F8J0"/>
<evidence type="ECO:0000313" key="2">
    <source>
        <dbReference type="Proteomes" id="UP000215335"/>
    </source>
</evidence>
<dbReference type="EMBL" id="NNAY01000733">
    <property type="protein sequence ID" value="OXU26763.1"/>
    <property type="molecule type" value="Genomic_DNA"/>
</dbReference>
<protein>
    <submittedName>
        <fullName evidence="1">Uncharacterized protein</fullName>
    </submittedName>
</protein>
<accession>A0A232F8J0</accession>
<organism evidence="1 2">
    <name type="scientific">Trichomalopsis sarcophagae</name>
    <dbReference type="NCBI Taxonomy" id="543379"/>
    <lineage>
        <taxon>Eukaryota</taxon>
        <taxon>Metazoa</taxon>
        <taxon>Ecdysozoa</taxon>
        <taxon>Arthropoda</taxon>
        <taxon>Hexapoda</taxon>
        <taxon>Insecta</taxon>
        <taxon>Pterygota</taxon>
        <taxon>Neoptera</taxon>
        <taxon>Endopterygota</taxon>
        <taxon>Hymenoptera</taxon>
        <taxon>Apocrita</taxon>
        <taxon>Proctotrupomorpha</taxon>
        <taxon>Chalcidoidea</taxon>
        <taxon>Pteromalidae</taxon>
        <taxon>Pteromalinae</taxon>
        <taxon>Trichomalopsis</taxon>
    </lineage>
</organism>
<sequence>MSSPSAAILFLQATAIRAHMQICTFKSVCHDVNARIFVTRELAEVLMGVSDGALLLPEKRRSALSLAGL</sequence>
<comment type="caution">
    <text evidence="1">The sequence shown here is derived from an EMBL/GenBank/DDBJ whole genome shotgun (WGS) entry which is preliminary data.</text>
</comment>
<name>A0A232F8J0_9HYME</name>
<reference evidence="1 2" key="1">
    <citation type="journal article" date="2017" name="Curr. Biol.">
        <title>The Evolution of Venom by Co-option of Single-Copy Genes.</title>
        <authorList>
            <person name="Martinson E.O."/>
            <person name="Mrinalini"/>
            <person name="Kelkar Y.D."/>
            <person name="Chang C.H."/>
            <person name="Werren J.H."/>
        </authorList>
    </citation>
    <scope>NUCLEOTIDE SEQUENCE [LARGE SCALE GENOMIC DNA]</scope>
    <source>
        <strain evidence="1 2">Alberta</strain>
        <tissue evidence="1">Whole body</tissue>
    </source>
</reference>
<proteinExistence type="predicted"/>
<gene>
    <name evidence="1" type="ORF">TSAR_000896</name>
</gene>
<evidence type="ECO:0000313" key="1">
    <source>
        <dbReference type="EMBL" id="OXU26763.1"/>
    </source>
</evidence>